<name>A0A1R0GP27_9FUNG</name>
<feature type="transmembrane region" description="Helical" evidence="7">
    <location>
        <begin position="819"/>
        <end position="845"/>
    </location>
</feature>
<feature type="transmembrane region" description="Helical" evidence="7">
    <location>
        <begin position="731"/>
        <end position="764"/>
    </location>
</feature>
<dbReference type="PANTHER" id="PTHR10283">
    <property type="entry name" value="SOLUTE CARRIER FAMILY 13 MEMBER"/>
    <property type="match status" value="1"/>
</dbReference>
<feature type="transmembrane region" description="Helical" evidence="7">
    <location>
        <begin position="550"/>
        <end position="573"/>
    </location>
</feature>
<dbReference type="InterPro" id="IPR004331">
    <property type="entry name" value="SPX_dom"/>
</dbReference>
<protein>
    <submittedName>
        <fullName evidence="9">Putative transporter</fullName>
    </submittedName>
</protein>
<evidence type="ECO:0000313" key="10">
    <source>
        <dbReference type="Proteomes" id="UP000187455"/>
    </source>
</evidence>
<dbReference type="PANTHER" id="PTHR10283:SF92">
    <property type="entry name" value="LOW-AFFINITY PHOSPHATE TRANSPORTER PHO91"/>
    <property type="match status" value="1"/>
</dbReference>
<organism evidence="9 10">
    <name type="scientific">Smittium mucronatum</name>
    <dbReference type="NCBI Taxonomy" id="133383"/>
    <lineage>
        <taxon>Eukaryota</taxon>
        <taxon>Fungi</taxon>
        <taxon>Fungi incertae sedis</taxon>
        <taxon>Zoopagomycota</taxon>
        <taxon>Kickxellomycotina</taxon>
        <taxon>Harpellomycetes</taxon>
        <taxon>Harpellales</taxon>
        <taxon>Legeriomycetaceae</taxon>
        <taxon>Smittium</taxon>
    </lineage>
</organism>
<feature type="domain" description="SPX" evidence="8">
    <location>
        <begin position="1"/>
        <end position="284"/>
    </location>
</feature>
<dbReference type="STRING" id="133383.A0A1R0GP27"/>
<comment type="subcellular location">
    <subcellularLocation>
        <location evidence="1">Membrane</location>
        <topology evidence="1">Multi-pass membrane protein</topology>
    </subcellularLocation>
</comment>
<keyword evidence="4 7" id="KW-1133">Transmembrane helix</keyword>
<feature type="compositionally biased region" description="Basic residues" evidence="6">
    <location>
        <begin position="178"/>
        <end position="189"/>
    </location>
</feature>
<evidence type="ECO:0000256" key="3">
    <source>
        <dbReference type="ARBA" id="ARBA00022692"/>
    </source>
</evidence>
<dbReference type="GO" id="GO:0005886">
    <property type="term" value="C:plasma membrane"/>
    <property type="evidence" value="ECO:0007669"/>
    <property type="project" value="TreeGrafter"/>
</dbReference>
<evidence type="ECO:0000259" key="8">
    <source>
        <dbReference type="PROSITE" id="PS51382"/>
    </source>
</evidence>
<dbReference type="Proteomes" id="UP000187455">
    <property type="component" value="Unassembled WGS sequence"/>
</dbReference>
<feature type="transmembrane region" description="Helical" evidence="7">
    <location>
        <begin position="415"/>
        <end position="443"/>
    </location>
</feature>
<dbReference type="Pfam" id="PF03105">
    <property type="entry name" value="SPX"/>
    <property type="match status" value="2"/>
</dbReference>
<proteinExistence type="predicted"/>
<dbReference type="GO" id="GO:0005315">
    <property type="term" value="F:phosphate transmembrane transporter activity"/>
    <property type="evidence" value="ECO:0007669"/>
    <property type="project" value="TreeGrafter"/>
</dbReference>
<evidence type="ECO:0000256" key="2">
    <source>
        <dbReference type="ARBA" id="ARBA00022448"/>
    </source>
</evidence>
<feature type="compositionally biased region" description="Acidic residues" evidence="6">
    <location>
        <begin position="205"/>
        <end position="216"/>
    </location>
</feature>
<feature type="region of interest" description="Disordered" evidence="6">
    <location>
        <begin position="162"/>
        <end position="220"/>
    </location>
</feature>
<dbReference type="PROSITE" id="PS51382">
    <property type="entry name" value="SPX"/>
    <property type="match status" value="1"/>
</dbReference>
<keyword evidence="5 7" id="KW-0472">Membrane</keyword>
<evidence type="ECO:0000313" key="9">
    <source>
        <dbReference type="EMBL" id="OLY78628.1"/>
    </source>
</evidence>
<evidence type="ECO:0000256" key="4">
    <source>
        <dbReference type="ARBA" id="ARBA00022989"/>
    </source>
</evidence>
<feature type="transmembrane region" description="Helical" evidence="7">
    <location>
        <begin position="593"/>
        <end position="616"/>
    </location>
</feature>
<feature type="transmembrane region" description="Helical" evidence="7">
    <location>
        <begin position="463"/>
        <end position="486"/>
    </location>
</feature>
<keyword evidence="2" id="KW-0813">Transport</keyword>
<feature type="transmembrane region" description="Helical" evidence="7">
    <location>
        <begin position="637"/>
        <end position="656"/>
    </location>
</feature>
<dbReference type="GO" id="GO:0006797">
    <property type="term" value="P:polyphosphate metabolic process"/>
    <property type="evidence" value="ECO:0007669"/>
    <property type="project" value="TreeGrafter"/>
</dbReference>
<dbReference type="EMBL" id="LSSL01005914">
    <property type="protein sequence ID" value="OLY78628.1"/>
    <property type="molecule type" value="Genomic_DNA"/>
</dbReference>
<dbReference type="AlphaFoldDB" id="A0A1R0GP27"/>
<feature type="compositionally biased region" description="Low complexity" evidence="6">
    <location>
        <begin position="192"/>
        <end position="204"/>
    </location>
</feature>
<feature type="transmembrane region" description="Helical" evidence="7">
    <location>
        <begin position="662"/>
        <end position="680"/>
    </location>
</feature>
<evidence type="ECO:0000256" key="6">
    <source>
        <dbReference type="SAM" id="MobiDB-lite"/>
    </source>
</evidence>
<gene>
    <name evidence="9" type="ORF">AYI68_g7318</name>
</gene>
<feature type="transmembrane region" description="Helical" evidence="7">
    <location>
        <begin position="776"/>
        <end position="799"/>
    </location>
</feature>
<dbReference type="OrthoDB" id="10260443at2759"/>
<feature type="transmembrane region" description="Helical" evidence="7">
    <location>
        <begin position="384"/>
        <end position="403"/>
    </location>
</feature>
<dbReference type="InterPro" id="IPR004680">
    <property type="entry name" value="Cit_transptr-like_dom"/>
</dbReference>
<reference evidence="9 10" key="1">
    <citation type="journal article" date="2016" name="Mol. Biol. Evol.">
        <title>Genome-Wide Survey of Gut Fungi (Harpellales) Reveals the First Horizontally Transferred Ubiquitin Gene from a Mosquito Host.</title>
        <authorList>
            <person name="Wang Y."/>
            <person name="White M.M."/>
            <person name="Kvist S."/>
            <person name="Moncalvo J.M."/>
        </authorList>
    </citation>
    <scope>NUCLEOTIDE SEQUENCE [LARGE SCALE GENOMIC DNA]</scope>
    <source>
        <strain evidence="9 10">ALG-7-W6</strain>
    </source>
</reference>
<dbReference type="Pfam" id="PF03600">
    <property type="entry name" value="CitMHS"/>
    <property type="match status" value="1"/>
</dbReference>
<feature type="transmembrane region" description="Helical" evidence="7">
    <location>
        <begin position="692"/>
        <end position="711"/>
    </location>
</feature>
<keyword evidence="3 7" id="KW-0812">Transmembrane</keyword>
<dbReference type="CDD" id="cd01115">
    <property type="entry name" value="SLC13_permease"/>
    <property type="match status" value="1"/>
</dbReference>
<keyword evidence="10" id="KW-1185">Reference proteome</keyword>
<evidence type="ECO:0000256" key="1">
    <source>
        <dbReference type="ARBA" id="ARBA00004141"/>
    </source>
</evidence>
<comment type="caution">
    <text evidence="9">The sequence shown here is derived from an EMBL/GenBank/DDBJ whole genome shotgun (WGS) entry which is preliminary data.</text>
</comment>
<accession>A0A1R0GP27</accession>
<dbReference type="GO" id="GO:0006817">
    <property type="term" value="P:phosphate ion transport"/>
    <property type="evidence" value="ECO:0007669"/>
    <property type="project" value="TreeGrafter"/>
</dbReference>
<feature type="transmembrane region" description="Helical" evidence="7">
    <location>
        <begin position="511"/>
        <end position="538"/>
    </location>
</feature>
<evidence type="ECO:0000256" key="5">
    <source>
        <dbReference type="ARBA" id="ARBA00023136"/>
    </source>
</evidence>
<evidence type="ECO:0000256" key="7">
    <source>
        <dbReference type="SAM" id="Phobius"/>
    </source>
</evidence>
<sequence length="847" mass="94451">MKFENVLKFNVVPEWTDEYINYAHLKKLIYNIEKQQILGNDNGNDDPSLEENQLDSESIMNIYNFSGPQRRLFVKFVEELDKEALKVDTFYKEKENIASNQLASVELEFDRYIERYDQVLDILEADSDFKNLNTPSTSNLIQNSEISSFHSKRASRSARNSLYLTGSDPEPDSSVLLPKKKKSTRRLRKSVSENLSISENQSEQESSDNDDNPSETVEEHEANLKYRLRQASSRKRILIFKTREIFITLSDIQLFAKLNLTGFNKILKKFQKVTDQKIKSVFTEKVLDKTYCFNSEAKSYSEGLLNKVIDIFAGVSGISIMEAKDELKNLLRDQVVWDRNTVWRDMIKMERNVGAIGVVEGKLNSDSTSKPSSISFWSKELTQITYIIIGIFLFAICLVYNPFTDAVHQRCWALLIFVSFMWATEAIPLHVTAILVPFLVVVLRVMRDPLSDIVLPPPEAAKLIFSSMFGPVIMLLLGGFTLAAALSKHNIAKMAASYILSKVGESQESVLLANLFVATFASMWISNVAAPVLCFSIIQPILRTLPKGHPLAPCLVIGIALASNVGGMASPIASPQNIIAIGIMDPAPSWLQWFIVSIPTCIMCDFGIWFLLLFVYKPSKYPVKLNRTRFIPEKLNSSQWYVLIISALTILLWCLAPNISSIFGDMGVLAVFPIIFLFSISSILTKEDFNNFLWTVVILAMGGTALGKAVQSSGLLKQLSIMITSLIDGMPPYYIMCVFSALVLVVCTFVSHTVGALIILPIVFEVGNKLEGNYSGLLVMASTLMASGAMGLPVSGFPNMNAIMLEDATGSPYLTVSDFFAAGIPSSIVAYFVVITVGYFFMVLASF</sequence>